<keyword evidence="3" id="KW-0663">Pyridoxal phosphate</keyword>
<dbReference type="Proteomes" id="UP000887540">
    <property type="component" value="Unplaced"/>
</dbReference>
<dbReference type="GO" id="GO:0030378">
    <property type="term" value="F:serine racemase activity"/>
    <property type="evidence" value="ECO:0007669"/>
    <property type="project" value="TreeGrafter"/>
</dbReference>
<evidence type="ECO:0000256" key="1">
    <source>
        <dbReference type="ARBA" id="ARBA00001933"/>
    </source>
</evidence>
<protein>
    <submittedName>
        <fullName evidence="6">Tryptophan synthase beta chain-like PALP domain-containing protein</fullName>
    </submittedName>
</protein>
<dbReference type="PANTHER" id="PTHR43050:SF1">
    <property type="entry name" value="SERINE RACEMASE"/>
    <property type="match status" value="1"/>
</dbReference>
<dbReference type="GO" id="GO:0030170">
    <property type="term" value="F:pyridoxal phosphate binding"/>
    <property type="evidence" value="ECO:0007669"/>
    <property type="project" value="TreeGrafter"/>
</dbReference>
<dbReference type="GO" id="GO:0005524">
    <property type="term" value="F:ATP binding"/>
    <property type="evidence" value="ECO:0007669"/>
    <property type="project" value="TreeGrafter"/>
</dbReference>
<evidence type="ECO:0000256" key="3">
    <source>
        <dbReference type="ARBA" id="ARBA00022898"/>
    </source>
</evidence>
<dbReference type="PANTHER" id="PTHR43050">
    <property type="entry name" value="SERINE / THREONINE RACEMASE FAMILY MEMBER"/>
    <property type="match status" value="1"/>
</dbReference>
<accession>A0A914CRT1</accession>
<dbReference type="Gene3D" id="3.40.50.1100">
    <property type="match status" value="3"/>
</dbReference>
<dbReference type="InterPro" id="IPR001926">
    <property type="entry name" value="TrpB-like_PALP"/>
</dbReference>
<dbReference type="GO" id="GO:0018114">
    <property type="term" value="F:threonine racemase activity"/>
    <property type="evidence" value="ECO:0007669"/>
    <property type="project" value="TreeGrafter"/>
</dbReference>
<reference evidence="6" key="1">
    <citation type="submission" date="2022-11" db="UniProtKB">
        <authorList>
            <consortium name="WormBaseParasite"/>
        </authorList>
    </citation>
    <scope>IDENTIFICATION</scope>
</reference>
<dbReference type="CDD" id="cd01562">
    <property type="entry name" value="Thr-dehyd"/>
    <property type="match status" value="1"/>
</dbReference>
<comment type="similarity">
    <text evidence="2">Belongs to the serine/threonine dehydratase family.</text>
</comment>
<dbReference type="GO" id="GO:0070179">
    <property type="term" value="P:D-serine biosynthetic process"/>
    <property type="evidence" value="ECO:0007669"/>
    <property type="project" value="TreeGrafter"/>
</dbReference>
<dbReference type="AlphaFoldDB" id="A0A914CRT1"/>
<sequence length="278" mass="30165">MSSSLNAHLVEEADSRISNLIHKTPILTSSTLDEICEKKLYFKCENFQKTGSFKIRGFLNAILKAKESGHLKGVITMSAGNGGQSLAYSASKVGVPSIVAVPETVSTTKADAIVAYGAELQRCPPNITILEETCEKLAKDLGYYYVDPHSDYEVMAGHGTVVKEFLEQTPDLDALLVQVGGGGLIAGVAKYVAEVNPKIKEQSFQVINECCQKRTFSVNNQEISNAMLLIMQRLKVVIEPSAALGLAAVLKYREELKDCHKIGIILTGGNANLNKLQF</sequence>
<keyword evidence="5" id="KW-1185">Reference proteome</keyword>
<dbReference type="GO" id="GO:0003941">
    <property type="term" value="F:L-serine ammonia-lyase activity"/>
    <property type="evidence" value="ECO:0007669"/>
    <property type="project" value="TreeGrafter"/>
</dbReference>
<dbReference type="GO" id="GO:0000287">
    <property type="term" value="F:magnesium ion binding"/>
    <property type="evidence" value="ECO:0007669"/>
    <property type="project" value="TreeGrafter"/>
</dbReference>
<dbReference type="SUPFAM" id="SSF53686">
    <property type="entry name" value="Tryptophan synthase beta subunit-like PLP-dependent enzymes"/>
    <property type="match status" value="1"/>
</dbReference>
<dbReference type="Pfam" id="PF00291">
    <property type="entry name" value="PALP"/>
    <property type="match status" value="1"/>
</dbReference>
<dbReference type="InterPro" id="IPR036052">
    <property type="entry name" value="TrpB-like_PALP_sf"/>
</dbReference>
<evidence type="ECO:0000313" key="6">
    <source>
        <dbReference type="WBParaSite" id="ACRNAN_scaffold13109.g30344.t1"/>
    </source>
</evidence>
<evidence type="ECO:0000259" key="4">
    <source>
        <dbReference type="Pfam" id="PF00291"/>
    </source>
</evidence>
<evidence type="ECO:0000313" key="5">
    <source>
        <dbReference type="Proteomes" id="UP000887540"/>
    </source>
</evidence>
<evidence type="ECO:0000256" key="2">
    <source>
        <dbReference type="ARBA" id="ARBA00010869"/>
    </source>
</evidence>
<name>A0A914CRT1_9BILA</name>
<feature type="domain" description="Tryptophan synthase beta chain-like PALP" evidence="4">
    <location>
        <begin position="17"/>
        <end position="200"/>
    </location>
</feature>
<organism evidence="5 6">
    <name type="scientific">Acrobeloides nanus</name>
    <dbReference type="NCBI Taxonomy" id="290746"/>
    <lineage>
        <taxon>Eukaryota</taxon>
        <taxon>Metazoa</taxon>
        <taxon>Ecdysozoa</taxon>
        <taxon>Nematoda</taxon>
        <taxon>Chromadorea</taxon>
        <taxon>Rhabditida</taxon>
        <taxon>Tylenchina</taxon>
        <taxon>Cephalobomorpha</taxon>
        <taxon>Cephaloboidea</taxon>
        <taxon>Cephalobidae</taxon>
        <taxon>Acrobeloides</taxon>
    </lineage>
</organism>
<comment type="cofactor">
    <cofactor evidence="1">
        <name>pyridoxal 5'-phosphate</name>
        <dbReference type="ChEBI" id="CHEBI:597326"/>
    </cofactor>
</comment>
<dbReference type="WBParaSite" id="ACRNAN_scaffold13109.g30344.t1">
    <property type="protein sequence ID" value="ACRNAN_scaffold13109.g30344.t1"/>
    <property type="gene ID" value="ACRNAN_scaffold13109.g30344"/>
</dbReference>
<proteinExistence type="inferred from homology"/>